<evidence type="ECO:0000256" key="3">
    <source>
        <dbReference type="ARBA" id="ARBA00022679"/>
    </source>
</evidence>
<keyword evidence="9" id="KW-1185">Reference proteome</keyword>
<evidence type="ECO:0000256" key="6">
    <source>
        <dbReference type="ARBA" id="ARBA00022841"/>
    </source>
</evidence>
<organism evidence="8 9">
    <name type="scientific">Marinimicrococcus flavescens</name>
    <dbReference type="NCBI Taxonomy" id="3031815"/>
    <lineage>
        <taxon>Bacteria</taxon>
        <taxon>Pseudomonadati</taxon>
        <taxon>Pseudomonadota</taxon>
        <taxon>Alphaproteobacteria</taxon>
        <taxon>Geminicoccales</taxon>
        <taxon>Geminicoccaceae</taxon>
        <taxon>Marinimicrococcus</taxon>
    </lineage>
</organism>
<dbReference type="Proteomes" id="UP001301140">
    <property type="component" value="Unassembled WGS sequence"/>
</dbReference>
<dbReference type="EMBL" id="JARGEQ010000040">
    <property type="protein sequence ID" value="MDF1585686.1"/>
    <property type="molecule type" value="Genomic_DNA"/>
</dbReference>
<keyword evidence="5" id="KW-0574">Periplasm</keyword>
<evidence type="ECO:0000256" key="4">
    <source>
        <dbReference type="ARBA" id="ARBA00022729"/>
    </source>
</evidence>
<dbReference type="GO" id="GO:0042597">
    <property type="term" value="C:periplasmic space"/>
    <property type="evidence" value="ECO:0007669"/>
    <property type="project" value="UniProtKB-SubCell"/>
</dbReference>
<keyword evidence="4" id="KW-0732">Signal</keyword>
<keyword evidence="6" id="KW-0016">Alginate biosynthesis</keyword>
<keyword evidence="3" id="KW-0808">Transferase</keyword>
<dbReference type="InterPro" id="IPR031811">
    <property type="entry name" value="ALGX/ALGJ_SGNH-like"/>
</dbReference>
<dbReference type="Gene3D" id="3.40.50.1110">
    <property type="entry name" value="SGNH hydrolase"/>
    <property type="match status" value="1"/>
</dbReference>
<evidence type="ECO:0000256" key="5">
    <source>
        <dbReference type="ARBA" id="ARBA00022764"/>
    </source>
</evidence>
<name>A0AAP3UZF0_9PROT</name>
<feature type="domain" description="AlgX/AlgJ SGNH hydrolase-like" evidence="7">
    <location>
        <begin position="277"/>
        <end position="387"/>
    </location>
</feature>
<comment type="pathway">
    <text evidence="2">Glycan biosynthesis; alginate biosynthesis.</text>
</comment>
<comment type="subcellular location">
    <subcellularLocation>
        <location evidence="1">Periplasm</location>
    </subcellularLocation>
</comment>
<dbReference type="GO" id="GO:0016740">
    <property type="term" value="F:transferase activity"/>
    <property type="evidence" value="ECO:0007669"/>
    <property type="project" value="UniProtKB-KW"/>
</dbReference>
<dbReference type="GO" id="GO:0042121">
    <property type="term" value="P:alginic acid biosynthetic process"/>
    <property type="evidence" value="ECO:0007669"/>
    <property type="project" value="UniProtKB-KW"/>
</dbReference>
<accession>A0AAP3UZF0</accession>
<evidence type="ECO:0000256" key="2">
    <source>
        <dbReference type="ARBA" id="ARBA00005182"/>
    </source>
</evidence>
<dbReference type="AlphaFoldDB" id="A0AAP3UZF0"/>
<protein>
    <recommendedName>
        <fullName evidence="7">AlgX/AlgJ SGNH hydrolase-like domain-containing protein</fullName>
    </recommendedName>
</protein>
<dbReference type="RefSeq" id="WP_327788103.1">
    <property type="nucleotide sequence ID" value="NZ_JARGEQ010000040.1"/>
</dbReference>
<reference evidence="8 9" key="1">
    <citation type="submission" date="2023-03" db="EMBL/GenBank/DDBJ databases">
        <title>YIM 152171 draft genome.</title>
        <authorList>
            <person name="Yang Z."/>
        </authorList>
    </citation>
    <scope>NUCLEOTIDE SEQUENCE [LARGE SCALE GENOMIC DNA]</scope>
    <source>
        <strain evidence="8 9">YIM 152171</strain>
    </source>
</reference>
<dbReference type="InterPro" id="IPR036514">
    <property type="entry name" value="SGNH_hydro_sf"/>
</dbReference>
<proteinExistence type="predicted"/>
<comment type="caution">
    <text evidence="8">The sequence shown here is derived from an EMBL/GenBank/DDBJ whole genome shotgun (WGS) entry which is preliminary data.</text>
</comment>
<sequence>MTRGRLSTSREPGTGRGAKRAALLNLTLLAAALLVGAAALEGFLRLFPQFLPETAQVRLMWAEVGAAERAARGGMIRTDPELGFRYAPDHAGRIARADLAFSFRTDSHGFRNAGPWPQTSEIVLVGDSMAFGYGVEDEEAWASLVRREMGGGLVNLALPGMAPQQYLRALEAYGLGLQPKLVLFALFPGNDLVDAANFQGWLDADRPGSYLDWGFRDRSGGLESVLEHSHLFWFLRESRRMLGARAGSVTLQLDDGPLQLAPALYAPSDEELGENAPSFNLVVQTVERAQRLADRHGADFLVLLVPTKEHVYLPAGEDDPLPRIERLARALAARGIDTLDLTPALREAARRGERVYFEIDGHPNRRGNELIARAVTERLQARPPAGQALASGG</sequence>
<evidence type="ECO:0000313" key="9">
    <source>
        <dbReference type="Proteomes" id="UP001301140"/>
    </source>
</evidence>
<evidence type="ECO:0000313" key="8">
    <source>
        <dbReference type="EMBL" id="MDF1585686.1"/>
    </source>
</evidence>
<dbReference type="SUPFAM" id="SSF52266">
    <property type="entry name" value="SGNH hydrolase"/>
    <property type="match status" value="1"/>
</dbReference>
<evidence type="ECO:0000259" key="7">
    <source>
        <dbReference type="Pfam" id="PF16822"/>
    </source>
</evidence>
<dbReference type="Pfam" id="PF16822">
    <property type="entry name" value="ALGX"/>
    <property type="match status" value="1"/>
</dbReference>
<dbReference type="GO" id="GO:0016788">
    <property type="term" value="F:hydrolase activity, acting on ester bonds"/>
    <property type="evidence" value="ECO:0007669"/>
    <property type="project" value="UniProtKB-ARBA"/>
</dbReference>
<evidence type="ECO:0000256" key="1">
    <source>
        <dbReference type="ARBA" id="ARBA00004418"/>
    </source>
</evidence>
<gene>
    <name evidence="8" type="ORF">PZ740_04715</name>
</gene>